<organism evidence="5 6">
    <name type="scientific">Piptocephalis cylindrospora</name>
    <dbReference type="NCBI Taxonomy" id="1907219"/>
    <lineage>
        <taxon>Eukaryota</taxon>
        <taxon>Fungi</taxon>
        <taxon>Fungi incertae sedis</taxon>
        <taxon>Zoopagomycota</taxon>
        <taxon>Zoopagomycotina</taxon>
        <taxon>Zoopagomycetes</taxon>
        <taxon>Zoopagales</taxon>
        <taxon>Piptocephalidaceae</taxon>
        <taxon>Piptocephalis</taxon>
    </lineage>
</organism>
<evidence type="ECO:0000259" key="4">
    <source>
        <dbReference type="Pfam" id="PF14703"/>
    </source>
</evidence>
<keyword evidence="1" id="KW-0175">Coiled coil</keyword>
<dbReference type="InterPro" id="IPR003864">
    <property type="entry name" value="CSC1/OSCA1-like_7TM"/>
</dbReference>
<evidence type="ECO:0000259" key="3">
    <source>
        <dbReference type="Pfam" id="PF02714"/>
    </source>
</evidence>
<feature type="transmembrane region" description="Helical" evidence="2">
    <location>
        <begin position="308"/>
        <end position="330"/>
    </location>
</feature>
<dbReference type="InterPro" id="IPR045122">
    <property type="entry name" value="Csc1-like"/>
</dbReference>
<dbReference type="OrthoDB" id="2150324at2759"/>
<evidence type="ECO:0000313" key="6">
    <source>
        <dbReference type="Proteomes" id="UP000267251"/>
    </source>
</evidence>
<keyword evidence="2" id="KW-1133">Transmembrane helix</keyword>
<feature type="transmembrane region" description="Helical" evidence="2">
    <location>
        <begin position="537"/>
        <end position="559"/>
    </location>
</feature>
<name>A0A4P9Y1Y7_9FUNG</name>
<feature type="transmembrane region" description="Helical" evidence="2">
    <location>
        <begin position="484"/>
        <end position="516"/>
    </location>
</feature>
<protein>
    <submittedName>
        <fullName evidence="5">Uncharacterized protein</fullName>
    </submittedName>
</protein>
<dbReference type="GO" id="GO:0005886">
    <property type="term" value="C:plasma membrane"/>
    <property type="evidence" value="ECO:0007669"/>
    <property type="project" value="TreeGrafter"/>
</dbReference>
<keyword evidence="2" id="KW-0472">Membrane</keyword>
<dbReference type="GO" id="GO:0005227">
    <property type="term" value="F:calcium-activated cation channel activity"/>
    <property type="evidence" value="ECO:0007669"/>
    <property type="project" value="InterPro"/>
</dbReference>
<feature type="transmembrane region" description="Helical" evidence="2">
    <location>
        <begin position="256"/>
        <end position="277"/>
    </location>
</feature>
<accession>A0A4P9Y1Y7</accession>
<proteinExistence type="predicted"/>
<dbReference type="Pfam" id="PF14703">
    <property type="entry name" value="PHM7_cyt"/>
    <property type="match status" value="1"/>
</dbReference>
<dbReference type="AlphaFoldDB" id="A0A4P9Y1Y7"/>
<dbReference type="PANTHER" id="PTHR13018:SF5">
    <property type="entry name" value="RE44586P"/>
    <property type="match status" value="1"/>
</dbReference>
<feature type="transmembrane region" description="Helical" evidence="2">
    <location>
        <begin position="400"/>
        <end position="423"/>
    </location>
</feature>
<evidence type="ECO:0000313" key="5">
    <source>
        <dbReference type="EMBL" id="RKP12773.1"/>
    </source>
</evidence>
<keyword evidence="6" id="KW-1185">Reference proteome</keyword>
<evidence type="ECO:0000256" key="2">
    <source>
        <dbReference type="SAM" id="Phobius"/>
    </source>
</evidence>
<feature type="coiled-coil region" evidence="1">
    <location>
        <begin position="153"/>
        <end position="180"/>
    </location>
</feature>
<dbReference type="PANTHER" id="PTHR13018">
    <property type="entry name" value="PROBABLE MEMBRANE PROTEIN DUF221-RELATED"/>
    <property type="match status" value="1"/>
</dbReference>
<feature type="transmembrane region" description="Helical" evidence="2">
    <location>
        <begin position="35"/>
        <end position="55"/>
    </location>
</feature>
<feature type="transmembrane region" description="Helical" evidence="2">
    <location>
        <begin position="342"/>
        <end position="361"/>
    </location>
</feature>
<feature type="transmembrane region" description="Helical" evidence="2">
    <location>
        <begin position="435"/>
        <end position="454"/>
    </location>
</feature>
<dbReference type="Proteomes" id="UP000267251">
    <property type="component" value="Unassembled WGS sequence"/>
</dbReference>
<dbReference type="Pfam" id="PF02714">
    <property type="entry name" value="RSN1_7TM"/>
    <property type="match status" value="1"/>
</dbReference>
<dbReference type="EMBL" id="KZ988209">
    <property type="protein sequence ID" value="RKP12773.1"/>
    <property type="molecule type" value="Genomic_DNA"/>
</dbReference>
<feature type="transmembrane region" description="Helical" evidence="2">
    <location>
        <begin position="565"/>
        <end position="584"/>
    </location>
</feature>
<keyword evidence="2" id="KW-0812">Transmembrane</keyword>
<evidence type="ECO:0000256" key="1">
    <source>
        <dbReference type="SAM" id="Coils"/>
    </source>
</evidence>
<sequence length="668" mass="76920">MLLTLVPANAFSNLERLDKTFFYMRWLSLQYKREWTIWLNVLACWAFSIAFYISLRSFSLRVIRLRQAHFSSSTYGLAISHRSIMLTSIPSSLRGYGRLQSYLARCALNPKAYHLSFVGDLDPLRRFFDKHRKALLKAEYLLDKLYKGSRKVESKDRERLERLERKTSRLNEDILQAQAAHSDPTTIQSSTLAFLTFPSVQQAHRALEDLHGHIPYVCFKDAVLRRAPEIQEAPEPNEILWSHASIGCASRRIRSLFSTIISLFLTFFLFGLLYAWVIHLDLTKLLPASAQPMLEKHSFLRSFIDNQITPIAVAIFYHLIPLLSRFLALFKGVPDKRQRDRVILRILFLFFLRSGFTFFLIDVGFDPVNALISTERVDDDGNPAPNPPPVSIIHRLSDPYFLGSVPIILANSLINTSLFWISYMNIMGMGQIFNLLNLPALLLSCQPPVLVRWLHRRRTPREIMEWAKGPKPIHFPLTHTYASILFLFTLTLLFSILTPLILACAVIAFTLTLFALKYRAIYVTHTKHETWGQIWPLVAHRSLVGITLAQIAVMGAINIRRTHPVPTIFLVPLPLCTLAFAFVYRTTLKPQFRYTRDECKKENLEDGMDILIKRPIFPSKDQQECPNHYTPPLLLDQPPVLLISRPMESFVKQHWSGPYEVVDPPLDP</sequence>
<reference evidence="6" key="1">
    <citation type="journal article" date="2018" name="Nat. Microbiol.">
        <title>Leveraging single-cell genomics to expand the fungal tree of life.</title>
        <authorList>
            <person name="Ahrendt S.R."/>
            <person name="Quandt C.A."/>
            <person name="Ciobanu D."/>
            <person name="Clum A."/>
            <person name="Salamov A."/>
            <person name="Andreopoulos B."/>
            <person name="Cheng J.F."/>
            <person name="Woyke T."/>
            <person name="Pelin A."/>
            <person name="Henrissat B."/>
            <person name="Reynolds N.K."/>
            <person name="Benny G.L."/>
            <person name="Smith M.E."/>
            <person name="James T.Y."/>
            <person name="Grigoriev I.V."/>
        </authorList>
    </citation>
    <scope>NUCLEOTIDE SEQUENCE [LARGE SCALE GENOMIC DNA]</scope>
</reference>
<feature type="domain" description="CSC1/OSCA1-like 7TM region" evidence="3">
    <location>
        <begin position="255"/>
        <end position="556"/>
    </location>
</feature>
<feature type="domain" description="CSC1/OSCA1-like cytosolic" evidence="4">
    <location>
        <begin position="81"/>
        <end position="243"/>
    </location>
</feature>
<dbReference type="InterPro" id="IPR027815">
    <property type="entry name" value="CSC1/OSCA1-like_cyt"/>
</dbReference>
<gene>
    <name evidence="5" type="ORF">BJ684DRAFT_20704</name>
</gene>